<protein>
    <submittedName>
        <fullName evidence="3">DUF4190 domain-containing protein</fullName>
    </submittedName>
</protein>
<name>A0A5B2XMH2_9PSEU</name>
<feature type="transmembrane region" description="Helical" evidence="1">
    <location>
        <begin position="36"/>
        <end position="63"/>
    </location>
</feature>
<dbReference type="OrthoDB" id="4374883at2"/>
<reference evidence="3 4" key="2">
    <citation type="submission" date="2019-09" db="EMBL/GenBank/DDBJ databases">
        <authorList>
            <person name="Jin C."/>
        </authorList>
    </citation>
    <scope>NUCLEOTIDE SEQUENCE [LARGE SCALE GENOMIC DNA]</scope>
    <source>
        <strain evidence="3 4">AN110305</strain>
    </source>
</reference>
<dbReference type="Pfam" id="PF13828">
    <property type="entry name" value="DUF4190"/>
    <property type="match status" value="1"/>
</dbReference>
<keyword evidence="1" id="KW-0812">Transmembrane</keyword>
<accession>A0A5B2XMH2</accession>
<gene>
    <name evidence="3" type="ORF">F0L68_08720</name>
</gene>
<proteinExistence type="predicted"/>
<sequence>MAILALVFAFLAAPLGLVFGFIAKSQIKRTGEDGDGLATAGIIVGAVFTALWVLFMIIGLVFFATAVNVIHDVGTHVPTSPTMTS</sequence>
<organism evidence="3 4">
    <name type="scientific">Solihabitans fulvus</name>
    <dbReference type="NCBI Taxonomy" id="1892852"/>
    <lineage>
        <taxon>Bacteria</taxon>
        <taxon>Bacillati</taxon>
        <taxon>Actinomycetota</taxon>
        <taxon>Actinomycetes</taxon>
        <taxon>Pseudonocardiales</taxon>
        <taxon>Pseudonocardiaceae</taxon>
        <taxon>Solihabitans</taxon>
    </lineage>
</organism>
<feature type="domain" description="DUF4190" evidence="2">
    <location>
        <begin position="2"/>
        <end position="55"/>
    </location>
</feature>
<keyword evidence="4" id="KW-1185">Reference proteome</keyword>
<evidence type="ECO:0000313" key="3">
    <source>
        <dbReference type="EMBL" id="KAA2264109.1"/>
    </source>
</evidence>
<evidence type="ECO:0000313" key="4">
    <source>
        <dbReference type="Proteomes" id="UP000323454"/>
    </source>
</evidence>
<dbReference type="AlphaFoldDB" id="A0A5B2XMH2"/>
<keyword evidence="1" id="KW-1133">Transmembrane helix</keyword>
<dbReference type="Proteomes" id="UP000323454">
    <property type="component" value="Unassembled WGS sequence"/>
</dbReference>
<comment type="caution">
    <text evidence="3">The sequence shown here is derived from an EMBL/GenBank/DDBJ whole genome shotgun (WGS) entry which is preliminary data.</text>
</comment>
<evidence type="ECO:0000256" key="1">
    <source>
        <dbReference type="SAM" id="Phobius"/>
    </source>
</evidence>
<evidence type="ECO:0000259" key="2">
    <source>
        <dbReference type="Pfam" id="PF13828"/>
    </source>
</evidence>
<keyword evidence="1" id="KW-0472">Membrane</keyword>
<dbReference type="InterPro" id="IPR025241">
    <property type="entry name" value="DUF4190"/>
</dbReference>
<dbReference type="EMBL" id="VUOB01000013">
    <property type="protein sequence ID" value="KAA2264109.1"/>
    <property type="molecule type" value="Genomic_DNA"/>
</dbReference>
<reference evidence="3 4" key="1">
    <citation type="submission" date="2019-09" db="EMBL/GenBank/DDBJ databases">
        <title>Goodfellowia gen. nov., a new genus of the Pseudonocardineae related to Actinoalloteichus, containing Goodfellowia coeruleoviolacea gen. nov., comb. nov. gen. nov., comb. nov.</title>
        <authorList>
            <person name="Labeda D."/>
        </authorList>
    </citation>
    <scope>NUCLEOTIDE SEQUENCE [LARGE SCALE GENOMIC DNA]</scope>
    <source>
        <strain evidence="3 4">AN110305</strain>
    </source>
</reference>